<dbReference type="InterPro" id="IPR017871">
    <property type="entry name" value="ABC_transporter-like_CS"/>
</dbReference>
<dbReference type="Pfam" id="PF00005">
    <property type="entry name" value="ABC_tran"/>
    <property type="match status" value="1"/>
</dbReference>
<dbReference type="GO" id="GO:0005524">
    <property type="term" value="F:ATP binding"/>
    <property type="evidence" value="ECO:0007669"/>
    <property type="project" value="UniProtKB-KW"/>
</dbReference>
<keyword evidence="2" id="KW-0067">ATP-binding</keyword>
<gene>
    <name evidence="4" type="ORF">MBSD_n1525</name>
</gene>
<evidence type="ECO:0000256" key="2">
    <source>
        <dbReference type="ARBA" id="ARBA00022840"/>
    </source>
</evidence>
<dbReference type="InterPro" id="IPR027417">
    <property type="entry name" value="P-loop_NTPase"/>
</dbReference>
<dbReference type="PANTHER" id="PTHR43038">
    <property type="entry name" value="ATP-BINDING CASSETTE, SUB-FAMILY H, MEMBER 1"/>
    <property type="match status" value="1"/>
</dbReference>
<evidence type="ECO:0000313" key="5">
    <source>
        <dbReference type="Proteomes" id="UP000253740"/>
    </source>
</evidence>
<protein>
    <submittedName>
        <fullName evidence="4">ABC transporter-like protein</fullName>
    </submittedName>
</protein>
<dbReference type="SUPFAM" id="SSF52540">
    <property type="entry name" value="P-loop containing nucleoside triphosphate hydrolases"/>
    <property type="match status" value="1"/>
</dbReference>
<organism evidence="4">
    <name type="scientific">Mizugakiibacter sediminis</name>
    <dbReference type="NCBI Taxonomy" id="1475481"/>
    <lineage>
        <taxon>Bacteria</taxon>
        <taxon>Pseudomonadati</taxon>
        <taxon>Pseudomonadota</taxon>
        <taxon>Gammaproteobacteria</taxon>
        <taxon>Lysobacterales</taxon>
        <taxon>Rhodanobacteraceae</taxon>
        <taxon>Mizugakiibacter</taxon>
    </lineage>
</organism>
<proteinExistence type="predicted"/>
<keyword evidence="5" id="KW-1185">Reference proteome</keyword>
<name>A0A0K8QP87_9GAMM</name>
<feature type="domain" description="ABC transporter" evidence="3">
    <location>
        <begin position="10"/>
        <end position="239"/>
    </location>
</feature>
<dbReference type="InterPro" id="IPR003439">
    <property type="entry name" value="ABC_transporter-like_ATP-bd"/>
</dbReference>
<reference evidence="4" key="1">
    <citation type="submission" date="2015-08" db="EMBL/GenBank/DDBJ databases">
        <title>Complete DNA Sequence of Pseudomonas syringae pv. actinidiae, the Causal Agent of Kiwifruit Canker Disease.</title>
        <authorList>
            <person name="Rikkerink E.H.A."/>
            <person name="Fineran P.C."/>
        </authorList>
    </citation>
    <scope>NUCLEOTIDE SEQUENCE</scope>
    <source>
        <strain evidence="4">SkMP5</strain>
    </source>
</reference>
<dbReference type="InterPro" id="IPR003593">
    <property type="entry name" value="AAA+_ATPase"/>
</dbReference>
<keyword evidence="1" id="KW-0547">Nucleotide-binding</keyword>
<dbReference type="PROSITE" id="PS00211">
    <property type="entry name" value="ABC_TRANSPORTER_1"/>
    <property type="match status" value="1"/>
</dbReference>
<evidence type="ECO:0000313" key="4">
    <source>
        <dbReference type="EMBL" id="GAP66222.1"/>
    </source>
</evidence>
<dbReference type="Proteomes" id="UP000253740">
    <property type="component" value="Unassembled WGS sequence"/>
</dbReference>
<dbReference type="SMART" id="SM00382">
    <property type="entry name" value="AAA"/>
    <property type="match status" value="1"/>
</dbReference>
<evidence type="ECO:0000256" key="1">
    <source>
        <dbReference type="ARBA" id="ARBA00022741"/>
    </source>
</evidence>
<dbReference type="Gene3D" id="3.40.50.300">
    <property type="entry name" value="P-loop containing nucleotide triphosphate hydrolases"/>
    <property type="match status" value="1"/>
</dbReference>
<dbReference type="CDD" id="cd03230">
    <property type="entry name" value="ABC_DR_subfamily_A"/>
    <property type="match status" value="1"/>
</dbReference>
<sequence length="318" mass="33878">MSVPDDRPAIRARGLTRRFGALTAVDRLDLEVRRGEVYGFLGPNGSGKSTTIRMLCGLLLPSAGDIEVLGRRIPQQAEALKRSVGYMTQKFALYDDLSVGENPLFVASVHDLPRAAAHARVETLLARYWLTDLRRQLAGTLSGGQKQRLALAAAVLHEPALLFLDEPTSAVDPQSRREFWDSLFELADAGTTLLVSTHYMDEAERCHRLAILDRGRLVADGSPRALMDGLPGQTFLVECAAPRAAQQALAGAPGVLATAQIGASLRVLAQGSAADAAALRHALAASGIGARVEPTPPNLEDVFVAATQRPRHADGAAA</sequence>
<dbReference type="GO" id="GO:0016887">
    <property type="term" value="F:ATP hydrolysis activity"/>
    <property type="evidence" value="ECO:0007669"/>
    <property type="project" value="InterPro"/>
</dbReference>
<dbReference type="EMBL" id="DF970195">
    <property type="protein sequence ID" value="GAP66222.1"/>
    <property type="molecule type" value="Genomic_DNA"/>
</dbReference>
<dbReference type="AlphaFoldDB" id="A0A0K8QP87"/>
<accession>A0A0K8QP87</accession>
<dbReference type="PANTHER" id="PTHR43038:SF3">
    <property type="entry name" value="ABC TRANSPORTER G FAMILY MEMBER 20 ISOFORM X1"/>
    <property type="match status" value="1"/>
</dbReference>
<evidence type="ECO:0000259" key="3">
    <source>
        <dbReference type="PROSITE" id="PS50893"/>
    </source>
</evidence>
<dbReference type="PROSITE" id="PS50893">
    <property type="entry name" value="ABC_TRANSPORTER_2"/>
    <property type="match status" value="1"/>
</dbReference>
<dbReference type="STRING" id="1475481.GCA_000953855_01554"/>